<evidence type="ECO:0000256" key="1">
    <source>
        <dbReference type="SAM" id="MobiDB-lite"/>
    </source>
</evidence>
<dbReference type="SMART" id="SM00347">
    <property type="entry name" value="HTH_MARR"/>
    <property type="match status" value="1"/>
</dbReference>
<dbReference type="InterPro" id="IPR036390">
    <property type="entry name" value="WH_DNA-bd_sf"/>
</dbReference>
<dbReference type="InterPro" id="IPR000835">
    <property type="entry name" value="HTH_MarR-typ"/>
</dbReference>
<name>A0ABT7MG03_9PSEU</name>
<evidence type="ECO:0000313" key="4">
    <source>
        <dbReference type="Proteomes" id="UP001231924"/>
    </source>
</evidence>
<sequence>MDEERDAAVDEFTDLVLDRLLPAVQRYQGEVARGLGLGLPEFQCLELLRVRGPLASGFIGSRTGLSRSTVSKMLRRLEDAGHVRRTVGENHAQGVEVELVPHTTRDILLGVFHRQVRTAVRSAVATHGLHRPLLRARAAGFLIQVVDFLQAAAADETLERWRHEQPARRREAERVRERRRREGTDRASHDRSKGW</sequence>
<dbReference type="RefSeq" id="WP_286056196.1">
    <property type="nucleotide sequence ID" value="NZ_JASVWF010000007.1"/>
</dbReference>
<organism evidence="3 4">
    <name type="scientific">Actinomycetospora termitidis</name>
    <dbReference type="NCBI Taxonomy" id="3053470"/>
    <lineage>
        <taxon>Bacteria</taxon>
        <taxon>Bacillati</taxon>
        <taxon>Actinomycetota</taxon>
        <taxon>Actinomycetes</taxon>
        <taxon>Pseudonocardiales</taxon>
        <taxon>Pseudonocardiaceae</taxon>
        <taxon>Actinomycetospora</taxon>
    </lineage>
</organism>
<keyword evidence="4" id="KW-1185">Reference proteome</keyword>
<protein>
    <submittedName>
        <fullName evidence="3">MarR family transcriptional regulator</fullName>
    </submittedName>
</protein>
<reference evidence="3 4" key="1">
    <citation type="submission" date="2023-06" db="EMBL/GenBank/DDBJ databases">
        <title>Actinomycetospora Odt1-22.</title>
        <authorList>
            <person name="Supong K."/>
        </authorList>
    </citation>
    <scope>NUCLEOTIDE SEQUENCE [LARGE SCALE GENOMIC DNA]</scope>
    <source>
        <strain evidence="3 4">Odt1-22</strain>
    </source>
</reference>
<proteinExistence type="predicted"/>
<dbReference type="EMBL" id="JASVWF010000007">
    <property type="protein sequence ID" value="MDL5159600.1"/>
    <property type="molecule type" value="Genomic_DNA"/>
</dbReference>
<evidence type="ECO:0000313" key="3">
    <source>
        <dbReference type="EMBL" id="MDL5159600.1"/>
    </source>
</evidence>
<dbReference type="Pfam" id="PF12802">
    <property type="entry name" value="MarR_2"/>
    <property type="match status" value="1"/>
</dbReference>
<gene>
    <name evidence="3" type="ORF">QRT03_26775</name>
</gene>
<evidence type="ECO:0000259" key="2">
    <source>
        <dbReference type="SMART" id="SM00347"/>
    </source>
</evidence>
<accession>A0ABT7MG03</accession>
<feature type="region of interest" description="Disordered" evidence="1">
    <location>
        <begin position="161"/>
        <end position="195"/>
    </location>
</feature>
<comment type="caution">
    <text evidence="3">The sequence shown here is derived from an EMBL/GenBank/DDBJ whole genome shotgun (WGS) entry which is preliminary data.</text>
</comment>
<dbReference type="Gene3D" id="1.10.10.10">
    <property type="entry name" value="Winged helix-like DNA-binding domain superfamily/Winged helix DNA-binding domain"/>
    <property type="match status" value="1"/>
</dbReference>
<dbReference type="InterPro" id="IPR036388">
    <property type="entry name" value="WH-like_DNA-bd_sf"/>
</dbReference>
<feature type="domain" description="HTH marR-type" evidence="2">
    <location>
        <begin position="30"/>
        <end position="117"/>
    </location>
</feature>
<dbReference type="SUPFAM" id="SSF46785">
    <property type="entry name" value="Winged helix' DNA-binding domain"/>
    <property type="match status" value="1"/>
</dbReference>
<dbReference type="Proteomes" id="UP001231924">
    <property type="component" value="Unassembled WGS sequence"/>
</dbReference>